<evidence type="ECO:0000313" key="2">
    <source>
        <dbReference type="Proteomes" id="UP000592216"/>
    </source>
</evidence>
<gene>
    <name evidence="1" type="ORF">HJ536_08540</name>
</gene>
<evidence type="ECO:0000313" key="1">
    <source>
        <dbReference type="EMBL" id="NVO23402.1"/>
    </source>
</evidence>
<comment type="caution">
    <text evidence="1">The sequence shown here is derived from an EMBL/GenBank/DDBJ whole genome shotgun (WGS) entry which is preliminary data.</text>
</comment>
<accession>A0A850Q5J8</accession>
<proteinExistence type="predicted"/>
<dbReference type="RefSeq" id="WP_177157416.1">
    <property type="nucleotide sequence ID" value="NZ_JABCJE010000003.1"/>
</dbReference>
<protein>
    <submittedName>
        <fullName evidence="1">Uncharacterized protein</fullName>
    </submittedName>
</protein>
<dbReference type="Proteomes" id="UP000592216">
    <property type="component" value="Unassembled WGS sequence"/>
</dbReference>
<sequence>MAKARWHIVKDGQGGVTVSRKLPARFDFAVEATVPACNAVLLAQQVRQDMWRALQGLRGFLPVVEIVKDGNHCRIRAGGSVNGPLPLVHVQGLLLQILHDPVRRARWIMHAGRF</sequence>
<dbReference type="AlphaFoldDB" id="A0A850Q5J8"/>
<name>A0A850Q5J8_9RHOB</name>
<organism evidence="1 2">
    <name type="scientific">Donghicola mangrovi</name>
    <dbReference type="NCBI Taxonomy" id="2729614"/>
    <lineage>
        <taxon>Bacteria</taxon>
        <taxon>Pseudomonadati</taxon>
        <taxon>Pseudomonadota</taxon>
        <taxon>Alphaproteobacteria</taxon>
        <taxon>Rhodobacterales</taxon>
        <taxon>Roseobacteraceae</taxon>
        <taxon>Donghicola</taxon>
    </lineage>
</organism>
<dbReference type="EMBL" id="JABCJE010000003">
    <property type="protein sequence ID" value="NVO23402.1"/>
    <property type="molecule type" value="Genomic_DNA"/>
</dbReference>
<reference evidence="1 2" key="1">
    <citation type="submission" date="2020-04" db="EMBL/GenBank/DDBJ databases">
        <title>Donghicola sp., a member of the Rhodobacteraceae family isolated from mangrove forest in Thailand.</title>
        <authorList>
            <person name="Charoenyingcharoen P."/>
            <person name="Yukphan P."/>
        </authorList>
    </citation>
    <scope>NUCLEOTIDE SEQUENCE [LARGE SCALE GENOMIC DNA]</scope>
    <source>
        <strain evidence="1 2">B5-SW-15</strain>
    </source>
</reference>